<accession>A0ABY5Y4B3</accession>
<reference evidence="11" key="1">
    <citation type="submission" date="2020-12" db="EMBL/GenBank/DDBJ databases">
        <title>Taurinivorans muris gen. nov., sp. nov., fundamental and realized metabolic niche of a ubiquitous sulfidogenic bacterium in the murine intestine.</title>
        <authorList>
            <person name="Ye H."/>
            <person name="Hanson B.T."/>
            <person name="Loy A."/>
        </authorList>
    </citation>
    <scope>NUCLEOTIDE SEQUENCE</scope>
    <source>
        <strain evidence="11">LT0009</strain>
    </source>
</reference>
<organism evidence="11 12">
    <name type="scientific">Taurinivorans muris</name>
    <dbReference type="NCBI Taxonomy" id="2787751"/>
    <lineage>
        <taxon>Bacteria</taxon>
        <taxon>Pseudomonadati</taxon>
        <taxon>Thermodesulfobacteriota</taxon>
        <taxon>Desulfovibrionia</taxon>
        <taxon>Desulfovibrionales</taxon>
        <taxon>Desulfovibrionaceae</taxon>
        <taxon>Taurinivorans</taxon>
    </lineage>
</organism>
<evidence type="ECO:0000256" key="9">
    <source>
        <dbReference type="SAM" id="Phobius"/>
    </source>
</evidence>
<dbReference type="RefSeq" id="WP_334316144.1">
    <property type="nucleotide sequence ID" value="NZ_CP065938.1"/>
</dbReference>
<evidence type="ECO:0000313" key="11">
    <source>
        <dbReference type="EMBL" id="UWX06532.1"/>
    </source>
</evidence>
<evidence type="ECO:0000313" key="12">
    <source>
        <dbReference type="Proteomes" id="UP001058120"/>
    </source>
</evidence>
<feature type="domain" description="MotA/TolQ/ExbB proton channel" evidence="10">
    <location>
        <begin position="100"/>
        <end position="215"/>
    </location>
</feature>
<keyword evidence="12" id="KW-1185">Reference proteome</keyword>
<feature type="transmembrane region" description="Helical" evidence="9">
    <location>
        <begin position="142"/>
        <end position="166"/>
    </location>
</feature>
<evidence type="ECO:0000256" key="5">
    <source>
        <dbReference type="ARBA" id="ARBA00022692"/>
    </source>
</evidence>
<protein>
    <submittedName>
        <fullName evidence="11">MotA/TolQ/ExbB proton channel family protein</fullName>
    </submittedName>
</protein>
<dbReference type="PANTHER" id="PTHR30433">
    <property type="entry name" value="CHEMOTAXIS PROTEIN MOTA"/>
    <property type="match status" value="1"/>
</dbReference>
<evidence type="ECO:0000256" key="8">
    <source>
        <dbReference type="ARBA" id="ARBA00023136"/>
    </source>
</evidence>
<feature type="transmembrane region" description="Helical" evidence="9">
    <location>
        <begin position="28"/>
        <end position="50"/>
    </location>
</feature>
<proteinExistence type="inferred from homology"/>
<dbReference type="InterPro" id="IPR000540">
    <property type="entry name" value="Flag_MotA_CS"/>
</dbReference>
<evidence type="ECO:0000256" key="3">
    <source>
        <dbReference type="ARBA" id="ARBA00022448"/>
    </source>
</evidence>
<evidence type="ECO:0000256" key="1">
    <source>
        <dbReference type="ARBA" id="ARBA00004651"/>
    </source>
</evidence>
<feature type="transmembrane region" description="Helical" evidence="9">
    <location>
        <begin position="178"/>
        <end position="197"/>
    </location>
</feature>
<dbReference type="EMBL" id="CP065938">
    <property type="protein sequence ID" value="UWX06532.1"/>
    <property type="molecule type" value="Genomic_DNA"/>
</dbReference>
<keyword evidence="6" id="KW-0283">Flagellar rotation</keyword>
<sequence>MDLATLIGIVAGFGLVGATIAMGPDPGGFIDIPSVLIVLGGTFAATLICFPFEEFLQAFKAASKTFTSKRTMPEEVVDVMVQIAEISRREGILALERVETNNPLLKKAMQLIADNADPELIHSTVVIEISSMQKRHGINIGVFNKMAALAPAMGMLGTLIGLIQMLSQLSDPSALGPAMAVALITTLYGTILANFIFSPLATKLKSRSTQESMNLSIIFEGAKSILENNNPRLVYEKLSSFLAPSVRKHEEDK</sequence>
<evidence type="ECO:0000256" key="6">
    <source>
        <dbReference type="ARBA" id="ARBA00022779"/>
    </source>
</evidence>
<dbReference type="InterPro" id="IPR002898">
    <property type="entry name" value="MotA_ExbB_proton_chnl"/>
</dbReference>
<evidence type="ECO:0000256" key="2">
    <source>
        <dbReference type="ARBA" id="ARBA00008038"/>
    </source>
</evidence>
<gene>
    <name evidence="11" type="ORF">JBF11_04265</name>
</gene>
<keyword evidence="4" id="KW-1003">Cell membrane</keyword>
<keyword evidence="5 9" id="KW-0812">Transmembrane</keyword>
<comment type="similarity">
    <text evidence="2">Belongs to the MotA family.</text>
</comment>
<keyword evidence="8 9" id="KW-0472">Membrane</keyword>
<evidence type="ECO:0000256" key="4">
    <source>
        <dbReference type="ARBA" id="ARBA00022475"/>
    </source>
</evidence>
<dbReference type="Pfam" id="PF01618">
    <property type="entry name" value="MotA_ExbB"/>
    <property type="match status" value="1"/>
</dbReference>
<dbReference type="PROSITE" id="PS01307">
    <property type="entry name" value="MOTA"/>
    <property type="match status" value="1"/>
</dbReference>
<keyword evidence="7 9" id="KW-1133">Transmembrane helix</keyword>
<evidence type="ECO:0000259" key="10">
    <source>
        <dbReference type="Pfam" id="PF01618"/>
    </source>
</evidence>
<name>A0ABY5Y4B3_9BACT</name>
<dbReference type="InterPro" id="IPR047055">
    <property type="entry name" value="MotA-like"/>
</dbReference>
<keyword evidence="3" id="KW-0813">Transport</keyword>
<dbReference type="PANTHER" id="PTHR30433:SF2">
    <property type="entry name" value="MOTILITY PROTEIN A"/>
    <property type="match status" value="1"/>
</dbReference>
<comment type="subcellular location">
    <subcellularLocation>
        <location evidence="1">Cell membrane</location>
        <topology evidence="1">Multi-pass membrane protein</topology>
    </subcellularLocation>
</comment>
<evidence type="ECO:0000256" key="7">
    <source>
        <dbReference type="ARBA" id="ARBA00022989"/>
    </source>
</evidence>
<dbReference type="Proteomes" id="UP001058120">
    <property type="component" value="Chromosome"/>
</dbReference>